<feature type="transmembrane region" description="Helical" evidence="2">
    <location>
        <begin position="158"/>
        <end position="176"/>
    </location>
</feature>
<accession>A0A6P2CTG4</accession>
<name>A0A6P2CTG4_9BACT</name>
<keyword evidence="2" id="KW-0812">Transmembrane</keyword>
<keyword evidence="2" id="KW-1133">Transmembrane helix</keyword>
<evidence type="ECO:0000313" key="3">
    <source>
        <dbReference type="EMBL" id="VTR92193.1"/>
    </source>
</evidence>
<feature type="compositionally biased region" description="Polar residues" evidence="1">
    <location>
        <begin position="67"/>
        <end position="76"/>
    </location>
</feature>
<dbReference type="EMBL" id="LR593886">
    <property type="protein sequence ID" value="VTR92193.1"/>
    <property type="molecule type" value="Genomic_DNA"/>
</dbReference>
<dbReference type="RefSeq" id="WP_162667093.1">
    <property type="nucleotide sequence ID" value="NZ_LR593886.1"/>
</dbReference>
<evidence type="ECO:0000256" key="2">
    <source>
        <dbReference type="SAM" id="Phobius"/>
    </source>
</evidence>
<evidence type="ECO:0000313" key="4">
    <source>
        <dbReference type="Proteomes" id="UP000464178"/>
    </source>
</evidence>
<dbReference type="Proteomes" id="UP000464178">
    <property type="component" value="Chromosome"/>
</dbReference>
<keyword evidence="4" id="KW-1185">Reference proteome</keyword>
<evidence type="ECO:0000256" key="1">
    <source>
        <dbReference type="SAM" id="MobiDB-lite"/>
    </source>
</evidence>
<proteinExistence type="predicted"/>
<reference evidence="3 4" key="1">
    <citation type="submission" date="2019-05" db="EMBL/GenBank/DDBJ databases">
        <authorList>
            <consortium name="Science for Life Laboratories"/>
        </authorList>
    </citation>
    <scope>NUCLEOTIDE SEQUENCE [LARGE SCALE GENOMIC DNA]</scope>
    <source>
        <strain evidence="3">Soil9</strain>
    </source>
</reference>
<sequence>MPIAFDCACGRHFSVGDAFAGKRTKCPSCNAPLTVPVPETTPPEPSHAEDEAYRALLESPDPEPVTTDYSARTAPQTDEDGRPKNASPIGKPLSTKKAAKFTKPSAEERAERKERKRREGRPYDPERPRKVLYMIGGVLMIVGGGALCFFSINEGISIRGGVFGFMLAFGGVGTFFQGVTGDFSDDA</sequence>
<dbReference type="KEGG" id="gms:SOIL9_55210"/>
<gene>
    <name evidence="3" type="ORF">SOIL9_55210</name>
</gene>
<keyword evidence="2" id="KW-0472">Membrane</keyword>
<protein>
    <submittedName>
        <fullName evidence="3">Uncharacterized protein</fullName>
    </submittedName>
</protein>
<feature type="region of interest" description="Disordered" evidence="1">
    <location>
        <begin position="33"/>
        <end position="126"/>
    </location>
</feature>
<organism evidence="3 4">
    <name type="scientific">Gemmata massiliana</name>
    <dbReference type="NCBI Taxonomy" id="1210884"/>
    <lineage>
        <taxon>Bacteria</taxon>
        <taxon>Pseudomonadati</taxon>
        <taxon>Planctomycetota</taxon>
        <taxon>Planctomycetia</taxon>
        <taxon>Gemmatales</taxon>
        <taxon>Gemmataceae</taxon>
        <taxon>Gemmata</taxon>
    </lineage>
</organism>
<dbReference type="AlphaFoldDB" id="A0A6P2CTG4"/>
<feature type="transmembrane region" description="Helical" evidence="2">
    <location>
        <begin position="131"/>
        <end position="152"/>
    </location>
</feature>